<evidence type="ECO:0000256" key="1">
    <source>
        <dbReference type="ARBA" id="ARBA00009313"/>
    </source>
</evidence>
<dbReference type="Pfam" id="PF06047">
    <property type="entry name" value="Nkap_C"/>
    <property type="match status" value="1"/>
</dbReference>
<dbReference type="GO" id="GO:0010468">
    <property type="term" value="P:regulation of gene expression"/>
    <property type="evidence" value="ECO:0007669"/>
    <property type="project" value="TreeGrafter"/>
</dbReference>
<comment type="caution">
    <text evidence="4">The sequence shown here is derived from an EMBL/GenBank/DDBJ whole genome shotgun (WGS) entry which is preliminary data.</text>
</comment>
<feature type="compositionally biased region" description="Basic residues" evidence="2">
    <location>
        <begin position="391"/>
        <end position="410"/>
    </location>
</feature>
<feature type="region of interest" description="Disordered" evidence="2">
    <location>
        <begin position="382"/>
        <end position="434"/>
    </location>
</feature>
<dbReference type="Proteomes" id="UP000298663">
    <property type="component" value="Unassembled WGS sequence"/>
</dbReference>
<evidence type="ECO:0000259" key="3">
    <source>
        <dbReference type="Pfam" id="PF06047"/>
    </source>
</evidence>
<sequence>MGSPVWQSIHTSVLEQLEGLATPRTKCLFEAVFQLDGELNVVKTFTEPLLISEAIGKICKKVGRTFLLETSRIDPLFHAYVAPWDEMEYCAEGGRYKIRCVTKKPTISGWFVVACDDGNVIEKCSSAELSKRRNFHRGKTLPRSPIGIQGTYLNLCTSYASPCASFSVRSRSNQNLHNFKIKTSPNTEQSVRFTKLLQKMATALFYDEALNDAEIRNVLASNMDHKDQTERLVSMMKKAANNAEAEESQLVDDLACFAENIVNYEGASMVVSRAVIAALVEEMTPHPPVMDNAVICELGDRLLKIVQPRVISDEEGRQRRNPATKDPAMSSEDQRWLERRENRVKMAERGCPKVWNTSPDRREMEVVYEEHDIAERKIRKETEKDEVSKTKKEKKKAKKEKKKKRKRKHRVSDSDSSDDERRKKRKKKHKKDEWVEFTHEMRADIAQKKREEDAEMIGPAIPEELLAREQRTQEEMSGRADYGKDMLRGEAQAMAAYIAQGKRIPRRGEIGLSSNEISEFEKVGYVMSGTRHKSMEATRLRKENQVLTAEEKKLLSNFTQEERKKKEDTVLQQFRDLIRSKKNCNIAV</sequence>
<proteinExistence type="inferred from homology"/>
<dbReference type="InterPro" id="IPR009269">
    <property type="entry name" value="NKAP_C"/>
</dbReference>
<dbReference type="AlphaFoldDB" id="A0A4U5MID0"/>
<gene>
    <name evidence="4" type="ORF">L596_024583</name>
</gene>
<evidence type="ECO:0000256" key="2">
    <source>
        <dbReference type="SAM" id="MobiDB-lite"/>
    </source>
</evidence>
<keyword evidence="5" id="KW-1185">Reference proteome</keyword>
<dbReference type="GO" id="GO:0003682">
    <property type="term" value="F:chromatin binding"/>
    <property type="evidence" value="ECO:0007669"/>
    <property type="project" value="InterPro"/>
</dbReference>
<evidence type="ECO:0000313" key="4">
    <source>
        <dbReference type="EMBL" id="TKR68623.1"/>
    </source>
</evidence>
<dbReference type="GO" id="GO:0005634">
    <property type="term" value="C:nucleus"/>
    <property type="evidence" value="ECO:0007669"/>
    <property type="project" value="TreeGrafter"/>
</dbReference>
<dbReference type="EMBL" id="AZBU02000008">
    <property type="protein sequence ID" value="TKR68623.1"/>
    <property type="molecule type" value="Genomic_DNA"/>
</dbReference>
<reference evidence="4 5" key="1">
    <citation type="journal article" date="2015" name="Genome Biol.">
        <title>Comparative genomics of Steinernema reveals deeply conserved gene regulatory networks.</title>
        <authorList>
            <person name="Dillman A.R."/>
            <person name="Macchietto M."/>
            <person name="Porter C.F."/>
            <person name="Rogers A."/>
            <person name="Williams B."/>
            <person name="Antoshechkin I."/>
            <person name="Lee M.M."/>
            <person name="Goodwin Z."/>
            <person name="Lu X."/>
            <person name="Lewis E.E."/>
            <person name="Goodrich-Blair H."/>
            <person name="Stock S.P."/>
            <person name="Adams B.J."/>
            <person name="Sternberg P.W."/>
            <person name="Mortazavi A."/>
        </authorList>
    </citation>
    <scope>NUCLEOTIDE SEQUENCE [LARGE SCALE GENOMIC DNA]</scope>
    <source>
        <strain evidence="4 5">ALL</strain>
    </source>
</reference>
<dbReference type="STRING" id="34508.A0A4U5MID0"/>
<dbReference type="OrthoDB" id="273141at2759"/>
<dbReference type="PANTHER" id="PTHR13087:SF0">
    <property type="entry name" value="NFKB ACTIVATING PROTEIN LIKE"/>
    <property type="match status" value="1"/>
</dbReference>
<feature type="region of interest" description="Disordered" evidence="2">
    <location>
        <begin position="313"/>
        <end position="335"/>
    </location>
</feature>
<dbReference type="PANTHER" id="PTHR13087">
    <property type="entry name" value="NF-KAPPA B ACTIVATING PROTEIN"/>
    <property type="match status" value="1"/>
</dbReference>
<name>A0A4U5MID0_STECR</name>
<dbReference type="InterPro" id="IPR040466">
    <property type="entry name" value="NKAP"/>
</dbReference>
<accession>A0A4U5MID0</accession>
<feature type="domain" description="NF-kappa-B-activating protein C-terminal" evidence="3">
    <location>
        <begin position="480"/>
        <end position="579"/>
    </location>
</feature>
<reference evidence="4 5" key="2">
    <citation type="journal article" date="2019" name="G3 (Bethesda)">
        <title>Hybrid Assembly of the Genome of the Entomopathogenic Nematode Steinernema carpocapsae Identifies the X-Chromosome.</title>
        <authorList>
            <person name="Serra L."/>
            <person name="Macchietto M."/>
            <person name="Macias-Munoz A."/>
            <person name="McGill C.J."/>
            <person name="Rodriguez I.M."/>
            <person name="Rodriguez B."/>
            <person name="Murad R."/>
            <person name="Mortazavi A."/>
        </authorList>
    </citation>
    <scope>NUCLEOTIDE SEQUENCE [LARGE SCALE GENOMIC DNA]</scope>
    <source>
        <strain evidence="4 5">ALL</strain>
    </source>
</reference>
<evidence type="ECO:0000313" key="5">
    <source>
        <dbReference type="Proteomes" id="UP000298663"/>
    </source>
</evidence>
<comment type="similarity">
    <text evidence="1">Belongs to the NKAP family.</text>
</comment>
<organism evidence="4 5">
    <name type="scientific">Steinernema carpocapsae</name>
    <name type="common">Entomopathogenic nematode</name>
    <dbReference type="NCBI Taxonomy" id="34508"/>
    <lineage>
        <taxon>Eukaryota</taxon>
        <taxon>Metazoa</taxon>
        <taxon>Ecdysozoa</taxon>
        <taxon>Nematoda</taxon>
        <taxon>Chromadorea</taxon>
        <taxon>Rhabditida</taxon>
        <taxon>Tylenchina</taxon>
        <taxon>Panagrolaimomorpha</taxon>
        <taxon>Strongyloidoidea</taxon>
        <taxon>Steinernematidae</taxon>
        <taxon>Steinernema</taxon>
    </lineage>
</organism>
<protein>
    <recommendedName>
        <fullName evidence="3">NF-kappa-B-activating protein C-terminal domain-containing protein</fullName>
    </recommendedName>
</protein>